<proteinExistence type="predicted"/>
<dbReference type="Proteomes" id="UP000595847">
    <property type="component" value="Chromosome"/>
</dbReference>
<organism evidence="2 4">
    <name type="scientific">Brevibacillus composti</name>
    <dbReference type="NCBI Taxonomy" id="2796470"/>
    <lineage>
        <taxon>Bacteria</taxon>
        <taxon>Bacillati</taxon>
        <taxon>Bacillota</taxon>
        <taxon>Bacilli</taxon>
        <taxon>Bacillales</taxon>
        <taxon>Paenibacillaceae</taxon>
        <taxon>Brevibacillus</taxon>
    </lineage>
</organism>
<evidence type="ECO:0000256" key="1">
    <source>
        <dbReference type="SAM" id="Coils"/>
    </source>
</evidence>
<feature type="coiled-coil region" evidence="1">
    <location>
        <begin position="123"/>
        <end position="212"/>
    </location>
</feature>
<name>A0A7T5EIF4_9BACL</name>
<gene>
    <name evidence="2" type="ORF">JD108_15075</name>
    <name evidence="3" type="ORF">KDJ56_15020</name>
</gene>
<keyword evidence="1" id="KW-0175">Coiled coil</keyword>
<evidence type="ECO:0000313" key="3">
    <source>
        <dbReference type="EMBL" id="QUO40302.1"/>
    </source>
</evidence>
<dbReference type="Proteomes" id="UP000677234">
    <property type="component" value="Chromosome"/>
</dbReference>
<reference evidence="3" key="2">
    <citation type="submission" date="2021-04" db="EMBL/GenBank/DDBJ databases">
        <title>Brevibacillus composti FJAT-54423, complete genome.</title>
        <authorList>
            <person name="Tang R."/>
        </authorList>
    </citation>
    <scope>NUCLEOTIDE SEQUENCE</scope>
    <source>
        <strain evidence="3">FJAT-54424</strain>
    </source>
</reference>
<reference evidence="2 4" key="1">
    <citation type="submission" date="2020-12" db="EMBL/GenBank/DDBJ databases">
        <title>strain FJAT-54423T represents a novel species of the genus Brevibacillus.</title>
        <authorList>
            <person name="Tang R."/>
        </authorList>
    </citation>
    <scope>NUCLEOTIDE SEQUENCE [LARGE SCALE GENOMIC DNA]</scope>
    <source>
        <strain evidence="2 4">FJAT-54423</strain>
    </source>
</reference>
<keyword evidence="5" id="KW-1185">Reference proteome</keyword>
<feature type="coiled-coil region" evidence="1">
    <location>
        <begin position="255"/>
        <end position="324"/>
    </location>
</feature>
<accession>A0A7T5EIF4</accession>
<sequence>MKEKKKWLWILVALAVCVGGGFAVRSLTAVTYAEGYLFAADDRLLHARVIPGKEEVAVELEEAKIESKDGLPAVIIEYHQYKGTVDGNSLLLQTKEGEKFAATVDQETLVFQQTWLEEYGPETRLLAVQAADYRQKMEELNRRARAEAEEIQKQIAEQKAQERAALDKQVKQFERLEADIREHIDYIADYQVAEEQAAYEQHLADLQALHQEITAMGPKAGLSATETALAESLASSMNMLMDGVHTLDDKVGKKAKALAGIIDTLQDDMEQAQALWEQLKETHLDVGKRGEAFAETLKAGTAALAEARKNAAAADKMLKTYRKQAEDTYKQATAGLAP</sequence>
<evidence type="ECO:0000313" key="4">
    <source>
        <dbReference type="Proteomes" id="UP000595847"/>
    </source>
</evidence>
<evidence type="ECO:0000313" key="5">
    <source>
        <dbReference type="Proteomes" id="UP000677234"/>
    </source>
</evidence>
<protein>
    <submittedName>
        <fullName evidence="2">Uncharacterized protein</fullName>
    </submittedName>
</protein>
<dbReference type="RefSeq" id="WP_198826847.1">
    <property type="nucleotide sequence ID" value="NZ_CP066308.1"/>
</dbReference>
<dbReference type="EMBL" id="CP066308">
    <property type="protein sequence ID" value="QQE73221.1"/>
    <property type="molecule type" value="Genomic_DNA"/>
</dbReference>
<dbReference type="KEGG" id="bcop:JD108_15075"/>
<dbReference type="EMBL" id="CP073708">
    <property type="protein sequence ID" value="QUO40302.1"/>
    <property type="molecule type" value="Genomic_DNA"/>
</dbReference>
<dbReference type="AlphaFoldDB" id="A0A7T5EIF4"/>
<evidence type="ECO:0000313" key="2">
    <source>
        <dbReference type="EMBL" id="QQE73221.1"/>
    </source>
</evidence>